<sequence length="426" mass="47233">MKRVYFDNGNLRWKIALLLCLASGLNALDRNAFAILASTIQGEFNWSDIDYANLTSVFVFSYTLMYALSGKIIDRIGTRKGFGIAVGSWSFVAAMHAVVHSLAQFSIVRFFLGITESANFPAGVKASTEWFPLKERALAIGIFNAGTAIGAAVAVPLVSFLALAFGWRIAFLATGILGFVWLFFWLRNYHRPQDHPNITQEEKEYILQDDTPKTEREGEEKIKLKDLLKKKETWGCFSARIFIDPVTYFLLFWIPKYLQDVQGLSLKELGFAAWLPYTAMGLGTILGGYIPKLLIERRGWTLNKSRKTVMVTASVLIPLLCFFLFSGANPIVAVLLISGIMLSHGLWANITIPSEIYPKQVQATLTGIGGTLGGITGVISQQVIGSTITSHSYMPIFMYIGGAYLISFFCVQLLVGKLGVIRNFNN</sequence>
<dbReference type="GO" id="GO:0016020">
    <property type="term" value="C:membrane"/>
    <property type="evidence" value="ECO:0007669"/>
    <property type="project" value="UniProtKB-SubCell"/>
</dbReference>
<dbReference type="Proteomes" id="UP000187464">
    <property type="component" value="Chromosome I"/>
</dbReference>
<dbReference type="PANTHER" id="PTHR11662">
    <property type="entry name" value="SOLUTE CARRIER FAMILY 17"/>
    <property type="match status" value="1"/>
</dbReference>
<evidence type="ECO:0000256" key="1">
    <source>
        <dbReference type="ARBA" id="ARBA00004141"/>
    </source>
</evidence>
<keyword evidence="4 5" id="KW-0472">Membrane</keyword>
<dbReference type="RefSeq" id="WP_076931472.1">
    <property type="nucleotide sequence ID" value="NZ_LT605205.1"/>
</dbReference>
<keyword evidence="8" id="KW-1185">Reference proteome</keyword>
<reference evidence="7 8" key="1">
    <citation type="submission" date="2016-08" db="EMBL/GenBank/DDBJ databases">
        <authorList>
            <person name="Seilhamer J.J."/>
        </authorList>
    </citation>
    <scope>NUCLEOTIDE SEQUENCE [LARGE SCALE GENOMIC DNA]</scope>
    <source>
        <strain evidence="7">M3/6</strain>
    </source>
</reference>
<dbReference type="InterPro" id="IPR011701">
    <property type="entry name" value="MFS"/>
</dbReference>
<dbReference type="InterPro" id="IPR036259">
    <property type="entry name" value="MFS_trans_sf"/>
</dbReference>
<feature type="transmembrane region" description="Helical" evidence="5">
    <location>
        <begin position="274"/>
        <end position="295"/>
    </location>
</feature>
<organism evidence="7 8">
    <name type="scientific">Proteiniphilum saccharofermentans</name>
    <dbReference type="NCBI Taxonomy" id="1642647"/>
    <lineage>
        <taxon>Bacteria</taxon>
        <taxon>Pseudomonadati</taxon>
        <taxon>Bacteroidota</taxon>
        <taxon>Bacteroidia</taxon>
        <taxon>Bacteroidales</taxon>
        <taxon>Dysgonomonadaceae</taxon>
        <taxon>Proteiniphilum</taxon>
    </lineage>
</organism>
<dbReference type="KEGG" id="psac:PSM36_2898"/>
<dbReference type="AlphaFoldDB" id="A0A1R3T642"/>
<proteinExistence type="predicted"/>
<dbReference type="GO" id="GO:0015134">
    <property type="term" value="F:hexuronate transmembrane transporter activity"/>
    <property type="evidence" value="ECO:0007669"/>
    <property type="project" value="TreeGrafter"/>
</dbReference>
<dbReference type="CDD" id="cd17319">
    <property type="entry name" value="MFS_ExuT_GudP_like"/>
    <property type="match status" value="1"/>
</dbReference>
<name>A0A1R3T642_9BACT</name>
<comment type="subcellular location">
    <subcellularLocation>
        <location evidence="1">Membrane</location>
        <topology evidence="1">Multi-pass membrane protein</topology>
    </subcellularLocation>
</comment>
<feature type="transmembrane region" description="Helical" evidence="5">
    <location>
        <begin position="165"/>
        <end position="186"/>
    </location>
</feature>
<evidence type="ECO:0000259" key="6">
    <source>
        <dbReference type="PROSITE" id="PS50850"/>
    </source>
</evidence>
<evidence type="ECO:0000256" key="4">
    <source>
        <dbReference type="ARBA" id="ARBA00023136"/>
    </source>
</evidence>
<protein>
    <submittedName>
        <fullName evidence="7">D-galactonate transporter</fullName>
    </submittedName>
</protein>
<dbReference type="Gene3D" id="1.20.1250.20">
    <property type="entry name" value="MFS general substrate transporter like domains"/>
    <property type="match status" value="2"/>
</dbReference>
<feature type="transmembrane region" description="Helical" evidence="5">
    <location>
        <begin position="51"/>
        <end position="69"/>
    </location>
</feature>
<dbReference type="InterPro" id="IPR050382">
    <property type="entry name" value="MFS_Na/Anion_cotransporter"/>
</dbReference>
<dbReference type="PROSITE" id="PS50850">
    <property type="entry name" value="MFS"/>
    <property type="match status" value="1"/>
</dbReference>
<feature type="transmembrane region" description="Helical" evidence="5">
    <location>
        <begin position="136"/>
        <end position="159"/>
    </location>
</feature>
<accession>A0A1R3T642</accession>
<dbReference type="InterPro" id="IPR020846">
    <property type="entry name" value="MFS_dom"/>
</dbReference>
<evidence type="ECO:0000256" key="3">
    <source>
        <dbReference type="ARBA" id="ARBA00022989"/>
    </source>
</evidence>
<evidence type="ECO:0000256" key="5">
    <source>
        <dbReference type="SAM" id="Phobius"/>
    </source>
</evidence>
<feature type="transmembrane region" description="Helical" evidence="5">
    <location>
        <begin position="396"/>
        <end position="415"/>
    </location>
</feature>
<dbReference type="STRING" id="1642647.PSM36_2898"/>
<evidence type="ECO:0000313" key="7">
    <source>
        <dbReference type="EMBL" id="SCD21692.1"/>
    </source>
</evidence>
<evidence type="ECO:0000313" key="8">
    <source>
        <dbReference type="Proteomes" id="UP000187464"/>
    </source>
</evidence>
<dbReference type="PANTHER" id="PTHR11662:SF285">
    <property type="entry name" value="HEXURONATE TRANSPORTER"/>
    <property type="match status" value="1"/>
</dbReference>
<dbReference type="EMBL" id="LT605205">
    <property type="protein sequence ID" value="SCD21692.1"/>
    <property type="molecule type" value="Genomic_DNA"/>
</dbReference>
<gene>
    <name evidence="7" type="ORF">PSM36_2898</name>
</gene>
<evidence type="ECO:0000256" key="2">
    <source>
        <dbReference type="ARBA" id="ARBA00022692"/>
    </source>
</evidence>
<feature type="domain" description="Major facilitator superfamily (MFS) profile" evidence="6">
    <location>
        <begin position="15"/>
        <end position="419"/>
    </location>
</feature>
<dbReference type="SUPFAM" id="SSF103473">
    <property type="entry name" value="MFS general substrate transporter"/>
    <property type="match status" value="1"/>
</dbReference>
<keyword evidence="2 5" id="KW-0812">Transmembrane</keyword>
<keyword evidence="3 5" id="KW-1133">Transmembrane helix</keyword>
<dbReference type="PIRSF" id="PIRSF002808">
    <property type="entry name" value="Hexose_phosphate_transp"/>
    <property type="match status" value="1"/>
</dbReference>
<dbReference type="Pfam" id="PF07690">
    <property type="entry name" value="MFS_1"/>
    <property type="match status" value="1"/>
</dbReference>
<feature type="transmembrane region" description="Helical" evidence="5">
    <location>
        <begin position="233"/>
        <end position="254"/>
    </location>
</feature>
<dbReference type="InterPro" id="IPR000849">
    <property type="entry name" value="Sugar_P_transporter"/>
</dbReference>